<name>A0A2I2AB25_9LACO</name>
<feature type="domain" description="MobA/VirD2-like nuclease" evidence="1">
    <location>
        <begin position="52"/>
        <end position="156"/>
    </location>
</feature>
<proteinExistence type="predicted"/>
<dbReference type="AlphaFoldDB" id="A0A2I2AB25"/>
<evidence type="ECO:0000259" key="1">
    <source>
        <dbReference type="Pfam" id="PF03432"/>
    </source>
</evidence>
<organism evidence="2 3">
    <name type="scientific">Ligilactobacillus agilis</name>
    <dbReference type="NCBI Taxonomy" id="1601"/>
    <lineage>
        <taxon>Bacteria</taxon>
        <taxon>Bacillati</taxon>
        <taxon>Bacillota</taxon>
        <taxon>Bacilli</taxon>
        <taxon>Lactobacillales</taxon>
        <taxon>Lactobacillaceae</taxon>
        <taxon>Ligilactobacillus</taxon>
    </lineage>
</organism>
<evidence type="ECO:0000313" key="2">
    <source>
        <dbReference type="EMBL" id="PLA76553.1"/>
    </source>
</evidence>
<evidence type="ECO:0000313" key="3">
    <source>
        <dbReference type="Proteomes" id="UP000234579"/>
    </source>
</evidence>
<reference evidence="3" key="1">
    <citation type="submission" date="2017-12" db="EMBL/GenBank/DDBJ databases">
        <authorList>
            <person name="Christensen H."/>
        </authorList>
    </citation>
    <scope>NUCLEOTIDE SEQUENCE [LARGE SCALE GENOMIC DNA]</scope>
    <source>
        <strain evidence="3">268A</strain>
    </source>
</reference>
<protein>
    <recommendedName>
        <fullName evidence="1">MobA/VirD2-like nuclease domain-containing protein</fullName>
    </recommendedName>
</protein>
<accession>A0A2I2AB25</accession>
<comment type="caution">
    <text evidence="2">The sequence shown here is derived from an EMBL/GenBank/DDBJ whole genome shotgun (WGS) entry which is preliminary data.</text>
</comment>
<sequence length="293" mass="33673">MLMSIVKVTPISNVDGLFNRLINSTCFLKFNGSNIETNYIGELDAKYLTFQYQVMREYAKNSKKKVQAHHLIFSFSQDEFDIKQGNLDKQAMQALELVDTFLKSYLPSDAQYLELVRSEAETRLYVSVVINSVQLNGKVIDTNLYSVNTLRKSFDNYMTENFKKATGKKFVPVVPNKDNLVNSKTVQIDKRGGYVWKEDLKSRILKTVNLIDNFADFEKILSKDFGVEVKRRLTTVDGNIDSLRCAFIYTFVDRQGDKHTVRDYIVSKNGTPRGLGRKFTPIELERIYSEGKS</sequence>
<dbReference type="InterPro" id="IPR005094">
    <property type="entry name" value="Endonuclease_MobA/VirD2"/>
</dbReference>
<gene>
    <name evidence="2" type="ORF">CYR79_05870</name>
</gene>
<dbReference type="Proteomes" id="UP000234579">
    <property type="component" value="Unassembled WGS sequence"/>
</dbReference>
<dbReference type="Pfam" id="PF03432">
    <property type="entry name" value="Relaxase"/>
    <property type="match status" value="1"/>
</dbReference>
<dbReference type="EMBL" id="PKGI01000028">
    <property type="protein sequence ID" value="PLA76553.1"/>
    <property type="molecule type" value="Genomic_DNA"/>
</dbReference>